<dbReference type="PANTHER" id="PTHR43806:SF11">
    <property type="entry name" value="CEREVISIN-RELATED"/>
    <property type="match status" value="1"/>
</dbReference>
<evidence type="ECO:0000259" key="9">
    <source>
        <dbReference type="Pfam" id="PF00082"/>
    </source>
</evidence>
<evidence type="ECO:0000256" key="5">
    <source>
        <dbReference type="PROSITE-ProRule" id="PRU01240"/>
    </source>
</evidence>
<dbReference type="PROSITE" id="PS00136">
    <property type="entry name" value="SUBTILASE_ASP"/>
    <property type="match status" value="1"/>
</dbReference>
<keyword evidence="8" id="KW-0732">Signal</keyword>
<dbReference type="PANTHER" id="PTHR43806">
    <property type="entry name" value="PEPTIDASE S8"/>
    <property type="match status" value="1"/>
</dbReference>
<comment type="similarity">
    <text evidence="1 5 6">Belongs to the peptidase S8 family.</text>
</comment>
<dbReference type="PROSITE" id="PS00138">
    <property type="entry name" value="SUBTILASE_SER"/>
    <property type="match status" value="1"/>
</dbReference>
<organism evidence="10 11">
    <name type="scientific">Microbulbifer donghaiensis</name>
    <dbReference type="NCBI Taxonomy" id="494016"/>
    <lineage>
        <taxon>Bacteria</taxon>
        <taxon>Pseudomonadati</taxon>
        <taxon>Pseudomonadota</taxon>
        <taxon>Gammaproteobacteria</taxon>
        <taxon>Cellvibrionales</taxon>
        <taxon>Microbulbiferaceae</taxon>
        <taxon>Microbulbifer</taxon>
    </lineage>
</organism>
<evidence type="ECO:0000256" key="1">
    <source>
        <dbReference type="ARBA" id="ARBA00011073"/>
    </source>
</evidence>
<keyword evidence="2 5" id="KW-0645">Protease</keyword>
<feature type="domain" description="Peptidase S8/S53" evidence="9">
    <location>
        <begin position="328"/>
        <end position="619"/>
    </location>
</feature>
<evidence type="ECO:0000256" key="8">
    <source>
        <dbReference type="SAM" id="SignalP"/>
    </source>
</evidence>
<dbReference type="OrthoDB" id="9790784at2"/>
<gene>
    <name evidence="10" type="ORF">SAMN04487965_0817</name>
</gene>
<dbReference type="PRINTS" id="PR00723">
    <property type="entry name" value="SUBTILISIN"/>
</dbReference>
<dbReference type="GO" id="GO:0006508">
    <property type="term" value="P:proteolysis"/>
    <property type="evidence" value="ECO:0007669"/>
    <property type="project" value="UniProtKB-KW"/>
</dbReference>
<feature type="chain" id="PRO_5012747830" evidence="8">
    <location>
        <begin position="26"/>
        <end position="855"/>
    </location>
</feature>
<dbReference type="CDD" id="cd07496">
    <property type="entry name" value="Peptidases_S8_13"/>
    <property type="match status" value="1"/>
</dbReference>
<protein>
    <submittedName>
        <fullName evidence="10">Serine protease</fullName>
    </submittedName>
</protein>
<dbReference type="RefSeq" id="WP_073271769.1">
    <property type="nucleotide sequence ID" value="NZ_FQVA01000001.1"/>
</dbReference>
<keyword evidence="3 5" id="KW-0378">Hydrolase</keyword>
<dbReference type="Proteomes" id="UP000184170">
    <property type="component" value="Unassembled WGS sequence"/>
</dbReference>
<sequence>MRFWTRTLALAALCALLGCSQGKGSSDHSQPSDSEAAPTLFSISGTVTAARFAGIDADTNDGQAPATGNNDAQSAQAAGNPSVLGGFVSAQGSGDSGQRFANSADSEDWFRISAAPGQSVNLRIHKFDDKSPAAVDLDLYLYTPDDTSNPVASSTGNSASESIAIPSQRDFLLRVVAQSGISNYTLKLDTDNNATNSPSVSQEFVPGELLIKWKSQPSAQWLDSRGLRSVRGKTPHRIASYRLSRSDSSPIDADMEFLHLTASETLRNKLRTLAAVKKLQRADLVEWVEPNYRYYSTLTPSDRQHHLQWHYRQIQLPQAWDVTTGSADVIVAVLDTGVFSAHPDIHDKLVAGYDFISDSADARDGDGIDNDPEDPGDKAFQDRSSWHGTHVSGTVGAATDNVTGVSGAGWQTRIMPLRVIGTSGGSSADIAQAVRYAAGLANDSGTLPVRRADIINMSFGGTGRSQALQAAIDDARAAGVIVVAAAGNDNAETEFYPAAFNGVVAVSATDYNRDKAPYSNFGSWVDVAAPGGDMSTDGNGDGYGDGILSTHVKEGTSPSATYSFLQGTSMASPHVAGVFALMKGTNRQLSPQDIDALLAQGRLTEDIGQTGRDKLFGMGLIDAYKAVQAASGPITVPVVSAQPDSLNFGSTHTALEVEIKNIGADGARIDGDPVAAVGWIKAIEALETDSNGFGRYRVSVDRAALPDGNYSTQLRFPVDGSGDFELPVNMKVGGAASAADAGYLYVLLLRPEADKDGDGSPDMKVVAVQAKVASGGKYNFNFAGVPAGEYLIAAGSDIDGDGKICGPGESCAVFPSQDFASPITLRKSLEGQDFVVGYDNPIDSGAQKNMTTQGL</sequence>
<dbReference type="EMBL" id="FQVA01000001">
    <property type="protein sequence ID" value="SHE86332.1"/>
    <property type="molecule type" value="Genomic_DNA"/>
</dbReference>
<feature type="region of interest" description="Disordered" evidence="7">
    <location>
        <begin position="58"/>
        <end position="80"/>
    </location>
</feature>
<evidence type="ECO:0000256" key="4">
    <source>
        <dbReference type="ARBA" id="ARBA00022825"/>
    </source>
</evidence>
<feature type="compositionally biased region" description="Polar residues" evidence="7">
    <location>
        <begin position="60"/>
        <end position="79"/>
    </location>
</feature>
<evidence type="ECO:0000313" key="11">
    <source>
        <dbReference type="Proteomes" id="UP000184170"/>
    </source>
</evidence>
<feature type="region of interest" description="Disordered" evidence="7">
    <location>
        <begin position="363"/>
        <end position="383"/>
    </location>
</feature>
<dbReference type="InterPro" id="IPR017309">
    <property type="entry name" value="Pept_S8A_subtilisin_proteobac"/>
</dbReference>
<accession>A0A1M4WZD4</accession>
<dbReference type="InterPro" id="IPR015500">
    <property type="entry name" value="Peptidase_S8_subtilisin-rel"/>
</dbReference>
<evidence type="ECO:0000256" key="2">
    <source>
        <dbReference type="ARBA" id="ARBA00022670"/>
    </source>
</evidence>
<evidence type="ECO:0000313" key="10">
    <source>
        <dbReference type="EMBL" id="SHE86332.1"/>
    </source>
</evidence>
<dbReference type="InterPro" id="IPR022398">
    <property type="entry name" value="Peptidase_S8_His-AS"/>
</dbReference>
<dbReference type="InterPro" id="IPR000209">
    <property type="entry name" value="Peptidase_S8/S53_dom"/>
</dbReference>
<dbReference type="PIRSF" id="PIRSF037893">
    <property type="entry name" value="Subtilisin_rel_Maqu_2796"/>
    <property type="match status" value="1"/>
</dbReference>
<dbReference type="Gene3D" id="3.40.50.200">
    <property type="entry name" value="Peptidase S8/S53 domain"/>
    <property type="match status" value="1"/>
</dbReference>
<keyword evidence="4 5" id="KW-0720">Serine protease</keyword>
<keyword evidence="11" id="KW-1185">Reference proteome</keyword>
<dbReference type="SUPFAM" id="SSF52743">
    <property type="entry name" value="Subtilisin-like"/>
    <property type="match status" value="1"/>
</dbReference>
<reference evidence="11" key="1">
    <citation type="submission" date="2016-11" db="EMBL/GenBank/DDBJ databases">
        <authorList>
            <person name="Varghese N."/>
            <person name="Submissions S."/>
        </authorList>
    </citation>
    <scope>NUCLEOTIDE SEQUENCE [LARGE SCALE GENOMIC DNA]</scope>
    <source>
        <strain evidence="11">CGMCC 1.7063</strain>
    </source>
</reference>
<dbReference type="GO" id="GO:0004252">
    <property type="term" value="F:serine-type endopeptidase activity"/>
    <property type="evidence" value="ECO:0007669"/>
    <property type="project" value="UniProtKB-UniRule"/>
</dbReference>
<evidence type="ECO:0000256" key="6">
    <source>
        <dbReference type="RuleBase" id="RU003355"/>
    </source>
</evidence>
<dbReference type="PROSITE" id="PS51257">
    <property type="entry name" value="PROKAR_LIPOPROTEIN"/>
    <property type="match status" value="1"/>
</dbReference>
<evidence type="ECO:0000256" key="3">
    <source>
        <dbReference type="ARBA" id="ARBA00022801"/>
    </source>
</evidence>
<feature type="active site" description="Charge relay system" evidence="5">
    <location>
        <position position="335"/>
    </location>
</feature>
<dbReference type="InterPro" id="IPR050131">
    <property type="entry name" value="Peptidase_S8_subtilisin-like"/>
</dbReference>
<dbReference type="AlphaFoldDB" id="A0A1M4WZD4"/>
<feature type="active site" description="Charge relay system" evidence="5">
    <location>
        <position position="569"/>
    </location>
</feature>
<dbReference type="InterPro" id="IPR023827">
    <property type="entry name" value="Peptidase_S8_Asp-AS"/>
</dbReference>
<dbReference type="Pfam" id="PF00082">
    <property type="entry name" value="Peptidase_S8"/>
    <property type="match status" value="1"/>
</dbReference>
<dbReference type="InterPro" id="IPR036852">
    <property type="entry name" value="Peptidase_S8/S53_dom_sf"/>
</dbReference>
<dbReference type="PROSITE" id="PS51892">
    <property type="entry name" value="SUBTILASE"/>
    <property type="match status" value="1"/>
</dbReference>
<dbReference type="PROSITE" id="PS00137">
    <property type="entry name" value="SUBTILASE_HIS"/>
    <property type="match status" value="1"/>
</dbReference>
<dbReference type="InterPro" id="IPR034176">
    <property type="entry name" value="Peptidases_S8_13"/>
</dbReference>
<feature type="active site" description="Charge relay system" evidence="5">
    <location>
        <position position="387"/>
    </location>
</feature>
<dbReference type="InterPro" id="IPR023828">
    <property type="entry name" value="Peptidase_S8_Ser-AS"/>
</dbReference>
<name>A0A1M4WZD4_9GAMM</name>
<evidence type="ECO:0000256" key="7">
    <source>
        <dbReference type="SAM" id="MobiDB-lite"/>
    </source>
</evidence>
<feature type="signal peptide" evidence="8">
    <location>
        <begin position="1"/>
        <end position="25"/>
    </location>
</feature>
<dbReference type="Gene3D" id="2.60.120.380">
    <property type="match status" value="1"/>
</dbReference>
<dbReference type="STRING" id="494016.SAMN04487965_0817"/>
<proteinExistence type="inferred from homology"/>